<dbReference type="InterPro" id="IPR021649">
    <property type="entry name" value="DUF3247"/>
</dbReference>
<organism evidence="1 2">
    <name type="scientific">Luteimonas composti</name>
    <dbReference type="NCBI Taxonomy" id="398257"/>
    <lineage>
        <taxon>Bacteria</taxon>
        <taxon>Pseudomonadati</taxon>
        <taxon>Pseudomonadota</taxon>
        <taxon>Gammaproteobacteria</taxon>
        <taxon>Lysobacterales</taxon>
        <taxon>Lysobacteraceae</taxon>
        <taxon>Luteimonas</taxon>
    </lineage>
</organism>
<reference evidence="1" key="1">
    <citation type="journal article" date="2007" name="Int. J. Syst. Evol. Microbiol.">
        <title>Luteimonas composti sp. nov., a moderately thermophilic bacterium isolated from food waste.</title>
        <authorList>
            <person name="Young C.C."/>
            <person name="Kampfer P."/>
            <person name="Chen W.M."/>
            <person name="Yen W.S."/>
            <person name="Arun A.B."/>
            <person name="Lai W.A."/>
            <person name="Shen F.T."/>
            <person name="Rekha P.D."/>
            <person name="Lin K.Y."/>
            <person name="Chou J.H."/>
        </authorList>
    </citation>
    <scope>NUCLEOTIDE SEQUENCE</scope>
    <source>
        <strain evidence="1">CC-YY355</strain>
    </source>
</reference>
<reference evidence="1" key="2">
    <citation type="submission" date="2023-04" db="EMBL/GenBank/DDBJ databases">
        <authorList>
            <person name="Sun J.-Q."/>
        </authorList>
    </citation>
    <scope>NUCLEOTIDE SEQUENCE</scope>
    <source>
        <strain evidence="1">CC-YY355</strain>
    </source>
</reference>
<dbReference type="Gene3D" id="2.30.30.720">
    <property type="entry name" value="Protein of unknown function (DUF3247)"/>
    <property type="match status" value="1"/>
</dbReference>
<proteinExistence type="predicted"/>
<dbReference type="RefSeq" id="WP_280941909.1">
    <property type="nucleotide sequence ID" value="NZ_JARYGX010000013.1"/>
</dbReference>
<comment type="caution">
    <text evidence="1">The sequence shown here is derived from an EMBL/GenBank/DDBJ whole genome shotgun (WGS) entry which is preliminary data.</text>
</comment>
<name>A0ABT6MRJ4_9GAMM</name>
<dbReference type="Pfam" id="PF11607">
    <property type="entry name" value="DUF3247"/>
    <property type="match status" value="1"/>
</dbReference>
<sequence length="100" mass="10948">MAQRAERVHTRQQDIERLTSLCDALEEEEHVLVTLANGETFSGVVLMKPSLQTFVDPAGNEGVNGVLKLDNIGGMGVTRYFWLDDIRDVAHRPSGEAPGA</sequence>
<dbReference type="EMBL" id="JARYGX010000013">
    <property type="protein sequence ID" value="MDH7452713.1"/>
    <property type="molecule type" value="Genomic_DNA"/>
</dbReference>
<keyword evidence="2" id="KW-1185">Reference proteome</keyword>
<evidence type="ECO:0000313" key="2">
    <source>
        <dbReference type="Proteomes" id="UP001160550"/>
    </source>
</evidence>
<evidence type="ECO:0000313" key="1">
    <source>
        <dbReference type="EMBL" id="MDH7452713.1"/>
    </source>
</evidence>
<dbReference type="Proteomes" id="UP001160550">
    <property type="component" value="Unassembled WGS sequence"/>
</dbReference>
<gene>
    <name evidence="1" type="ORF">QF205_06400</name>
</gene>
<accession>A0ABT6MRJ4</accession>
<protein>
    <submittedName>
        <fullName evidence="1">DUF3247 family protein</fullName>
    </submittedName>
</protein>